<evidence type="ECO:0000313" key="2">
    <source>
        <dbReference type="EMBL" id="KFO20426.1"/>
    </source>
</evidence>
<evidence type="ECO:0000313" key="3">
    <source>
        <dbReference type="Proteomes" id="UP000028990"/>
    </source>
</evidence>
<gene>
    <name evidence="2" type="ORF">H920_18197</name>
</gene>
<sequence>MAALALRLFRAVRSEWDGYRSDLKSCCHCGVTQCPRCVILAGPKQAVTGSNSYRLSDRGFLEAQRARAGTSPGRGRTNPSEPSSLPSGCCTVVEGEG</sequence>
<proteinExistence type="predicted"/>
<organism evidence="2 3">
    <name type="scientific">Fukomys damarensis</name>
    <name type="common">Damaraland mole rat</name>
    <name type="synonym">Cryptomys damarensis</name>
    <dbReference type="NCBI Taxonomy" id="885580"/>
    <lineage>
        <taxon>Eukaryota</taxon>
        <taxon>Metazoa</taxon>
        <taxon>Chordata</taxon>
        <taxon>Craniata</taxon>
        <taxon>Vertebrata</taxon>
        <taxon>Euteleostomi</taxon>
        <taxon>Mammalia</taxon>
        <taxon>Eutheria</taxon>
        <taxon>Euarchontoglires</taxon>
        <taxon>Glires</taxon>
        <taxon>Rodentia</taxon>
        <taxon>Hystricomorpha</taxon>
        <taxon>Bathyergidae</taxon>
        <taxon>Fukomys</taxon>
    </lineage>
</organism>
<protein>
    <submittedName>
        <fullName evidence="2">Uncharacterized protein</fullName>
    </submittedName>
</protein>
<evidence type="ECO:0000256" key="1">
    <source>
        <dbReference type="SAM" id="MobiDB-lite"/>
    </source>
</evidence>
<dbReference type="EMBL" id="KN124757">
    <property type="protein sequence ID" value="KFO20426.1"/>
    <property type="molecule type" value="Genomic_DNA"/>
</dbReference>
<feature type="region of interest" description="Disordered" evidence="1">
    <location>
        <begin position="65"/>
        <end position="97"/>
    </location>
</feature>
<feature type="compositionally biased region" description="Polar residues" evidence="1">
    <location>
        <begin position="77"/>
        <end position="86"/>
    </location>
</feature>
<name>A0A091DC73_FUKDA</name>
<reference evidence="2 3" key="1">
    <citation type="submission" date="2013-11" db="EMBL/GenBank/DDBJ databases">
        <title>The Damaraland mole rat (Fukomys damarensis) genome and evolution of African mole rats.</title>
        <authorList>
            <person name="Gladyshev V.N."/>
            <person name="Fang X."/>
        </authorList>
    </citation>
    <scope>NUCLEOTIDE SEQUENCE [LARGE SCALE GENOMIC DNA]</scope>
    <source>
        <tissue evidence="2">Liver</tissue>
    </source>
</reference>
<keyword evidence="3" id="KW-1185">Reference proteome</keyword>
<accession>A0A091DC73</accession>
<dbReference type="Proteomes" id="UP000028990">
    <property type="component" value="Unassembled WGS sequence"/>
</dbReference>
<dbReference type="AlphaFoldDB" id="A0A091DC73"/>